<keyword evidence="3" id="KW-1003">Cell membrane</keyword>
<dbReference type="PANTHER" id="PTHR42718">
    <property type="entry name" value="MAJOR FACILITATOR SUPERFAMILY MULTIDRUG TRANSPORTER MFSC"/>
    <property type="match status" value="1"/>
</dbReference>
<evidence type="ECO:0000256" key="6">
    <source>
        <dbReference type="ARBA" id="ARBA00023136"/>
    </source>
</evidence>
<dbReference type="GO" id="GO:0022857">
    <property type="term" value="F:transmembrane transporter activity"/>
    <property type="evidence" value="ECO:0007669"/>
    <property type="project" value="InterPro"/>
</dbReference>
<evidence type="ECO:0000256" key="2">
    <source>
        <dbReference type="ARBA" id="ARBA00022448"/>
    </source>
</evidence>
<sequence>MGATATRTPPAPSSAAPQPSARRWPALAVLCVSLLIVTLDNTVLNVALPTLVRRMDATPNQLQWVVDAYALVLGGLLLVAGSLADRIGRKRTFLAGLVLFAAGSTWAAFSGSVEMLIAARAGMGIGAALIMPSTLALITDMFPEPGVRQRAIGIWSATSGLGIALGPIVGGLLLERYWWGSVFLINVPIAALGLLLALLRVPDSRNPHAARPDVLGALLSIAGIGAVLWAVIEAPVHGWSSRPVLYAGGAGIVMLLLFTMRELLTSHPMLHLDFFRRRSFTAAVLSVAPATFGLFGGMFVLTQYLQSGLGYSPYEAGLRLLPNAGAIAVCAPAAALLVRKVGTKATATAGLLALAAGLAQMSTVSAGSTYGDVLPGMILTGVGAGLVLPSATGSVMGSLPREHTGVGSATNGTFLQVGGALGVAVIGSLLTTRYTDRMTAYAGEIRLPRALEGAATESIGAAQRAAAQAGGETGAAVLQLARRAFTSGMSIALLAGAAVALVAAGAGFREHVRSQ</sequence>
<keyword evidence="7" id="KW-0046">Antibiotic resistance</keyword>
<feature type="transmembrane region" description="Helical" evidence="8">
    <location>
        <begin position="115"/>
        <end position="139"/>
    </location>
</feature>
<feature type="transmembrane region" description="Helical" evidence="8">
    <location>
        <begin position="377"/>
        <end position="399"/>
    </location>
</feature>
<feature type="transmembrane region" description="Helical" evidence="8">
    <location>
        <begin position="178"/>
        <end position="201"/>
    </location>
</feature>
<dbReference type="PANTHER" id="PTHR42718:SF42">
    <property type="entry name" value="EXPORT PROTEIN"/>
    <property type="match status" value="1"/>
</dbReference>
<keyword evidence="6 8" id="KW-0472">Membrane</keyword>
<dbReference type="PROSITE" id="PS50850">
    <property type="entry name" value="MFS"/>
    <property type="match status" value="1"/>
</dbReference>
<evidence type="ECO:0000256" key="4">
    <source>
        <dbReference type="ARBA" id="ARBA00022692"/>
    </source>
</evidence>
<feature type="transmembrane region" description="Helical" evidence="8">
    <location>
        <begin position="244"/>
        <end position="260"/>
    </location>
</feature>
<dbReference type="Proteomes" id="UP000481583">
    <property type="component" value="Unassembled WGS sequence"/>
</dbReference>
<dbReference type="InterPro" id="IPR036259">
    <property type="entry name" value="MFS_trans_sf"/>
</dbReference>
<feature type="transmembrane region" description="Helical" evidence="8">
    <location>
        <begin position="488"/>
        <end position="508"/>
    </location>
</feature>
<evidence type="ECO:0000259" key="9">
    <source>
        <dbReference type="PROSITE" id="PS50850"/>
    </source>
</evidence>
<keyword evidence="5 8" id="KW-1133">Transmembrane helix</keyword>
<dbReference type="NCBIfam" id="TIGR00711">
    <property type="entry name" value="efflux_EmrB"/>
    <property type="match status" value="1"/>
</dbReference>
<comment type="caution">
    <text evidence="10">The sequence shown here is derived from an EMBL/GenBank/DDBJ whole genome shotgun (WGS) entry which is preliminary data.</text>
</comment>
<dbReference type="AlphaFoldDB" id="A0A6G4UEM1"/>
<keyword evidence="11" id="KW-1185">Reference proteome</keyword>
<dbReference type="GO" id="GO:0005886">
    <property type="term" value="C:plasma membrane"/>
    <property type="evidence" value="ECO:0007669"/>
    <property type="project" value="UniProtKB-SubCell"/>
</dbReference>
<feature type="transmembrane region" description="Helical" evidence="8">
    <location>
        <begin position="92"/>
        <end position="109"/>
    </location>
</feature>
<keyword evidence="4 8" id="KW-0812">Transmembrane</keyword>
<feature type="transmembrane region" description="Helical" evidence="8">
    <location>
        <begin position="411"/>
        <end position="430"/>
    </location>
</feature>
<evidence type="ECO:0000256" key="3">
    <source>
        <dbReference type="ARBA" id="ARBA00022475"/>
    </source>
</evidence>
<feature type="transmembrane region" description="Helical" evidence="8">
    <location>
        <begin position="213"/>
        <end position="232"/>
    </location>
</feature>
<dbReference type="SUPFAM" id="SSF103473">
    <property type="entry name" value="MFS general substrate transporter"/>
    <property type="match status" value="1"/>
</dbReference>
<feature type="domain" description="Major facilitator superfamily (MFS) profile" evidence="9">
    <location>
        <begin position="26"/>
        <end position="515"/>
    </location>
</feature>
<keyword evidence="2" id="KW-0813">Transport</keyword>
<organism evidence="10 11">
    <name type="scientific">Streptomyces coryli</name>
    <dbReference type="NCBI Taxonomy" id="1128680"/>
    <lineage>
        <taxon>Bacteria</taxon>
        <taxon>Bacillati</taxon>
        <taxon>Actinomycetota</taxon>
        <taxon>Actinomycetes</taxon>
        <taxon>Kitasatosporales</taxon>
        <taxon>Streptomycetaceae</taxon>
        <taxon>Streptomyces</taxon>
    </lineage>
</organism>
<gene>
    <name evidence="10" type="ORF">G5C51_41240</name>
</gene>
<dbReference type="GO" id="GO:0046677">
    <property type="term" value="P:response to antibiotic"/>
    <property type="evidence" value="ECO:0007669"/>
    <property type="project" value="UniProtKB-KW"/>
</dbReference>
<reference evidence="10 11" key="1">
    <citation type="submission" date="2020-02" db="EMBL/GenBank/DDBJ databases">
        <title>Whole-genome analyses of novel actinobacteria.</title>
        <authorList>
            <person name="Sahin N."/>
        </authorList>
    </citation>
    <scope>NUCLEOTIDE SEQUENCE [LARGE SCALE GENOMIC DNA]</scope>
    <source>
        <strain evidence="10 11">A7024</strain>
    </source>
</reference>
<comment type="subcellular location">
    <subcellularLocation>
        <location evidence="1">Cell membrane</location>
        <topology evidence="1">Multi-pass membrane protein</topology>
    </subcellularLocation>
</comment>
<evidence type="ECO:0000313" key="11">
    <source>
        <dbReference type="Proteomes" id="UP000481583"/>
    </source>
</evidence>
<dbReference type="InterPro" id="IPR004638">
    <property type="entry name" value="EmrB-like"/>
</dbReference>
<evidence type="ECO:0000256" key="5">
    <source>
        <dbReference type="ARBA" id="ARBA00022989"/>
    </source>
</evidence>
<feature type="transmembrane region" description="Helical" evidence="8">
    <location>
        <begin position="350"/>
        <end position="371"/>
    </location>
</feature>
<dbReference type="Gene3D" id="1.20.1250.20">
    <property type="entry name" value="MFS general substrate transporter like domains"/>
    <property type="match status" value="1"/>
</dbReference>
<name>A0A6G4UEM1_9ACTN</name>
<proteinExistence type="predicted"/>
<dbReference type="Gene3D" id="1.20.1720.10">
    <property type="entry name" value="Multidrug resistance protein D"/>
    <property type="match status" value="1"/>
</dbReference>
<dbReference type="InterPro" id="IPR020846">
    <property type="entry name" value="MFS_dom"/>
</dbReference>
<dbReference type="Pfam" id="PF07690">
    <property type="entry name" value="MFS_1"/>
    <property type="match status" value="1"/>
</dbReference>
<feature type="transmembrane region" description="Helical" evidence="8">
    <location>
        <begin position="27"/>
        <end position="48"/>
    </location>
</feature>
<feature type="transmembrane region" description="Helical" evidence="8">
    <location>
        <begin position="320"/>
        <end position="338"/>
    </location>
</feature>
<feature type="transmembrane region" description="Helical" evidence="8">
    <location>
        <begin position="68"/>
        <end position="85"/>
    </location>
</feature>
<protein>
    <submittedName>
        <fullName evidence="10">MFS transporter</fullName>
    </submittedName>
</protein>
<dbReference type="PRINTS" id="PR01036">
    <property type="entry name" value="TCRTETB"/>
</dbReference>
<evidence type="ECO:0000256" key="7">
    <source>
        <dbReference type="ARBA" id="ARBA00023251"/>
    </source>
</evidence>
<dbReference type="InterPro" id="IPR011701">
    <property type="entry name" value="MFS"/>
</dbReference>
<dbReference type="EMBL" id="JAAKZV010000464">
    <property type="protein sequence ID" value="NGN70296.1"/>
    <property type="molecule type" value="Genomic_DNA"/>
</dbReference>
<evidence type="ECO:0000256" key="1">
    <source>
        <dbReference type="ARBA" id="ARBA00004651"/>
    </source>
</evidence>
<evidence type="ECO:0000313" key="10">
    <source>
        <dbReference type="EMBL" id="NGN70296.1"/>
    </source>
</evidence>
<dbReference type="CDD" id="cd17321">
    <property type="entry name" value="MFS_MMR_MDR_like"/>
    <property type="match status" value="1"/>
</dbReference>
<feature type="transmembrane region" description="Helical" evidence="8">
    <location>
        <begin position="151"/>
        <end position="172"/>
    </location>
</feature>
<dbReference type="RefSeq" id="WP_165245962.1">
    <property type="nucleotide sequence ID" value="NZ_JAAKZV010000464.1"/>
</dbReference>
<accession>A0A6G4UEM1</accession>
<evidence type="ECO:0000256" key="8">
    <source>
        <dbReference type="SAM" id="Phobius"/>
    </source>
</evidence>
<feature type="transmembrane region" description="Helical" evidence="8">
    <location>
        <begin position="280"/>
        <end position="300"/>
    </location>
</feature>